<dbReference type="GO" id="GO:0005248">
    <property type="term" value="F:voltage-gated sodium channel activity"/>
    <property type="evidence" value="ECO:0007669"/>
    <property type="project" value="TreeGrafter"/>
</dbReference>
<dbReference type="SUPFAM" id="SSF47473">
    <property type="entry name" value="EF-hand"/>
    <property type="match status" value="1"/>
</dbReference>
<keyword evidence="3" id="KW-0106">Calcium</keyword>
<feature type="transmembrane region" description="Helical" evidence="7">
    <location>
        <begin position="272"/>
        <end position="295"/>
    </location>
</feature>
<comment type="subcellular location">
    <subcellularLocation>
        <location evidence="1">Membrane</location>
        <topology evidence="1">Multi-pass membrane protein</topology>
    </subcellularLocation>
</comment>
<name>A0AA36JGK2_9DINO</name>
<feature type="transmembrane region" description="Helical" evidence="7">
    <location>
        <begin position="228"/>
        <end position="251"/>
    </location>
</feature>
<evidence type="ECO:0000313" key="9">
    <source>
        <dbReference type="EMBL" id="CAJ1404664.1"/>
    </source>
</evidence>
<keyword evidence="2 7" id="KW-0812">Transmembrane</keyword>
<dbReference type="AlphaFoldDB" id="A0AA36JGK2"/>
<reference evidence="9" key="1">
    <citation type="submission" date="2023-08" db="EMBL/GenBank/DDBJ databases">
        <authorList>
            <person name="Chen Y."/>
            <person name="Shah S."/>
            <person name="Dougan E. K."/>
            <person name="Thang M."/>
            <person name="Chan C."/>
        </authorList>
    </citation>
    <scope>NUCLEOTIDE SEQUENCE</scope>
</reference>
<evidence type="ECO:0000256" key="1">
    <source>
        <dbReference type="ARBA" id="ARBA00004141"/>
    </source>
</evidence>
<evidence type="ECO:0000256" key="2">
    <source>
        <dbReference type="ARBA" id="ARBA00022692"/>
    </source>
</evidence>
<dbReference type="SUPFAM" id="SSF81324">
    <property type="entry name" value="Voltage-gated potassium channels"/>
    <property type="match status" value="1"/>
</dbReference>
<dbReference type="Gene3D" id="1.10.238.10">
    <property type="entry name" value="EF-hand"/>
    <property type="match status" value="1"/>
</dbReference>
<dbReference type="Pfam" id="PF00520">
    <property type="entry name" value="Ion_trans"/>
    <property type="match status" value="1"/>
</dbReference>
<proteinExistence type="predicted"/>
<dbReference type="InterPro" id="IPR043203">
    <property type="entry name" value="VGCC_Ca_Na"/>
</dbReference>
<dbReference type="InterPro" id="IPR005821">
    <property type="entry name" value="Ion_trans_dom"/>
</dbReference>
<feature type="transmembrane region" description="Helical" evidence="7">
    <location>
        <begin position="376"/>
        <end position="399"/>
    </location>
</feature>
<organism evidence="9 10">
    <name type="scientific">Effrenium voratum</name>
    <dbReference type="NCBI Taxonomy" id="2562239"/>
    <lineage>
        <taxon>Eukaryota</taxon>
        <taxon>Sar</taxon>
        <taxon>Alveolata</taxon>
        <taxon>Dinophyceae</taxon>
        <taxon>Suessiales</taxon>
        <taxon>Symbiodiniaceae</taxon>
        <taxon>Effrenium</taxon>
    </lineage>
</organism>
<evidence type="ECO:0000313" key="10">
    <source>
        <dbReference type="Proteomes" id="UP001178507"/>
    </source>
</evidence>
<feature type="transmembrane region" description="Helical" evidence="7">
    <location>
        <begin position="336"/>
        <end position="356"/>
    </location>
</feature>
<dbReference type="PROSITE" id="PS00018">
    <property type="entry name" value="EF_HAND_1"/>
    <property type="match status" value="1"/>
</dbReference>
<evidence type="ECO:0000256" key="7">
    <source>
        <dbReference type="SAM" id="Phobius"/>
    </source>
</evidence>
<feature type="region of interest" description="Disordered" evidence="6">
    <location>
        <begin position="51"/>
        <end position="84"/>
    </location>
</feature>
<protein>
    <recommendedName>
        <fullName evidence="8">EF-hand domain-containing protein</fullName>
    </recommendedName>
</protein>
<dbReference type="InterPro" id="IPR018247">
    <property type="entry name" value="EF_Hand_1_Ca_BS"/>
</dbReference>
<evidence type="ECO:0000256" key="5">
    <source>
        <dbReference type="ARBA" id="ARBA00023136"/>
    </source>
</evidence>
<dbReference type="Gene3D" id="1.10.287.70">
    <property type="match status" value="1"/>
</dbReference>
<dbReference type="InterPro" id="IPR011992">
    <property type="entry name" value="EF-hand-dom_pair"/>
</dbReference>
<evidence type="ECO:0000259" key="8">
    <source>
        <dbReference type="PROSITE" id="PS50222"/>
    </source>
</evidence>
<accession>A0AA36JGK2</accession>
<evidence type="ECO:0000256" key="3">
    <source>
        <dbReference type="ARBA" id="ARBA00022837"/>
    </source>
</evidence>
<feature type="transmembrane region" description="Helical" evidence="7">
    <location>
        <begin position="301"/>
        <end position="324"/>
    </location>
</feature>
<keyword evidence="4 7" id="KW-1133">Transmembrane helix</keyword>
<feature type="domain" description="EF-hand" evidence="8">
    <location>
        <begin position="423"/>
        <end position="458"/>
    </location>
</feature>
<dbReference type="InterPro" id="IPR002048">
    <property type="entry name" value="EF_hand_dom"/>
</dbReference>
<dbReference type="EMBL" id="CAUJNA010003550">
    <property type="protein sequence ID" value="CAJ1404664.1"/>
    <property type="molecule type" value="Genomic_DNA"/>
</dbReference>
<keyword evidence="5 7" id="KW-0472">Membrane</keyword>
<evidence type="ECO:0000256" key="4">
    <source>
        <dbReference type="ARBA" id="ARBA00022989"/>
    </source>
</evidence>
<gene>
    <name evidence="9" type="ORF">EVOR1521_LOCUS27066</name>
</gene>
<comment type="caution">
    <text evidence="9">The sequence shown here is derived from an EMBL/GenBank/DDBJ whole genome shotgun (WGS) entry which is preliminary data.</text>
</comment>
<sequence length="572" mass="63474">MSGLPRNLQDTGAGEESLAVLTRELILLADLHQLELMRALQQHQGLVEQLLPQRGEQSPPLLSSRGSEDYLEDQPPPPMSPRRLEIPERAEISEAIAPRYPTDSATVTSSSDLPVATKKTIRSSTAGVLRGKSKNQMDAESQDTTFVDTFAGAAVLLNALVMAFELECQGHQVGEQVGIPDSMGCTDVDPLFKILEHVFTLTFALELIWRLARFRWSYFNECFNIFDALLVSLGCLDLYVLSPLASGNLGLMRVLRVIKLVRTVRIVRALRLFRGFGILRGAGLRLLVHACTSFLPALGWSMALLSLCMLVGAITMASLLQDFIKDSTNPLDERTWMWLHYGTAYRAALTMYYMTFAGNWPVYARPVLENVSHAFVIFYLAYITLIVFAVIRVITAIFLSQTLEAASSDAEMIIQERLRKKAAFIRKLESVFNAMDESGDGVLSEDEMSELLRDPKVQAYLESLEVAVPESEALFRLLANGDGLVTYDDFIEGILRCKGPARAMDQIVLQADVKALSVALSNLARALEDAKLLKVGAARQCRRNSRTKSRFVDELTLMQASSWLSGSHGNRT</sequence>
<dbReference type="InterPro" id="IPR027359">
    <property type="entry name" value="Volt_channel_dom_sf"/>
</dbReference>
<dbReference type="Proteomes" id="UP001178507">
    <property type="component" value="Unassembled WGS sequence"/>
</dbReference>
<dbReference type="PROSITE" id="PS50222">
    <property type="entry name" value="EF_HAND_2"/>
    <property type="match status" value="1"/>
</dbReference>
<dbReference type="PANTHER" id="PTHR10037:SF62">
    <property type="entry name" value="SODIUM CHANNEL PROTEIN 60E"/>
    <property type="match status" value="1"/>
</dbReference>
<evidence type="ECO:0000256" key="6">
    <source>
        <dbReference type="SAM" id="MobiDB-lite"/>
    </source>
</evidence>
<dbReference type="GO" id="GO:0001518">
    <property type="term" value="C:voltage-gated sodium channel complex"/>
    <property type="evidence" value="ECO:0007669"/>
    <property type="project" value="TreeGrafter"/>
</dbReference>
<keyword evidence="10" id="KW-1185">Reference proteome</keyword>
<dbReference type="Gene3D" id="1.20.120.350">
    <property type="entry name" value="Voltage-gated potassium channels. Chain C"/>
    <property type="match status" value="1"/>
</dbReference>
<dbReference type="GO" id="GO:0005509">
    <property type="term" value="F:calcium ion binding"/>
    <property type="evidence" value="ECO:0007669"/>
    <property type="project" value="InterPro"/>
</dbReference>
<dbReference type="PANTHER" id="PTHR10037">
    <property type="entry name" value="VOLTAGE-GATED CATION CHANNEL CALCIUM AND SODIUM"/>
    <property type="match status" value="1"/>
</dbReference>